<organism evidence="1 2">
    <name type="scientific">Albugo candida</name>
    <dbReference type="NCBI Taxonomy" id="65357"/>
    <lineage>
        <taxon>Eukaryota</taxon>
        <taxon>Sar</taxon>
        <taxon>Stramenopiles</taxon>
        <taxon>Oomycota</taxon>
        <taxon>Peronosporomycetes</taxon>
        <taxon>Albuginales</taxon>
        <taxon>Albuginaceae</taxon>
        <taxon>Albugo</taxon>
    </lineage>
</organism>
<dbReference type="InParanoid" id="A0A024GMQ0"/>
<evidence type="ECO:0000313" key="1">
    <source>
        <dbReference type="EMBL" id="CCI48048.1"/>
    </source>
</evidence>
<dbReference type="Proteomes" id="UP000053237">
    <property type="component" value="Unassembled WGS sequence"/>
</dbReference>
<proteinExistence type="predicted"/>
<dbReference type="AlphaFoldDB" id="A0A024GMQ0"/>
<comment type="caution">
    <text evidence="1">The sequence shown here is derived from an EMBL/GenBank/DDBJ whole genome shotgun (WGS) entry which is preliminary data.</text>
</comment>
<sequence length="107" mass="12370">MRLIKSNDIIPFDTERISTAMLVSQSINDFYQLIVYTEIQLLFIMSLLAADVYHLCPLHYIVENVANVFRLSTKIFFNWLPGFSSKTCTNFPIALNLNALVSKRVFF</sequence>
<protein>
    <submittedName>
        <fullName evidence="1">Uncharacterized protein</fullName>
    </submittedName>
</protein>
<dbReference type="EMBL" id="CAIX01000202">
    <property type="protein sequence ID" value="CCI48048.1"/>
    <property type="molecule type" value="Genomic_DNA"/>
</dbReference>
<name>A0A024GMQ0_9STRA</name>
<keyword evidence="2" id="KW-1185">Reference proteome</keyword>
<evidence type="ECO:0000313" key="2">
    <source>
        <dbReference type="Proteomes" id="UP000053237"/>
    </source>
</evidence>
<gene>
    <name evidence="1" type="ORF">BN9_090970</name>
</gene>
<accession>A0A024GMQ0</accession>
<reference evidence="1 2" key="1">
    <citation type="submission" date="2012-05" db="EMBL/GenBank/DDBJ databases">
        <title>Recombination and specialization in a pathogen metapopulation.</title>
        <authorList>
            <person name="Gardiner A."/>
            <person name="Kemen E."/>
            <person name="Schultz-Larsen T."/>
            <person name="MacLean D."/>
            <person name="Van Oosterhout C."/>
            <person name="Jones J.D.G."/>
        </authorList>
    </citation>
    <scope>NUCLEOTIDE SEQUENCE [LARGE SCALE GENOMIC DNA]</scope>
    <source>
        <strain evidence="1 2">Ac Nc2</strain>
    </source>
</reference>